<dbReference type="OrthoDB" id="4306026at2"/>
<protein>
    <submittedName>
        <fullName evidence="1">Uncharacterized protein</fullName>
    </submittedName>
</protein>
<reference evidence="1 2" key="1">
    <citation type="submission" date="2013-02" db="EMBL/GenBank/DDBJ databases">
        <title>Draft Genome Sequence of Streptomyces afghaniensis, Which Produces Compounds of the Julimycin B-Complex.</title>
        <authorList>
            <person name="Gruening B.A."/>
            <person name="Praeg A."/>
            <person name="Erxleben A."/>
            <person name="Guenther S."/>
            <person name="Fiedler H.-P."/>
            <person name="Goodfellow M."/>
            <person name="Mueller M."/>
        </authorList>
    </citation>
    <scope>NUCLEOTIDE SEQUENCE [LARGE SCALE GENOMIC DNA]</scope>
    <source>
        <strain evidence="1 2">772</strain>
    </source>
</reference>
<keyword evidence="2" id="KW-1185">Reference proteome</keyword>
<evidence type="ECO:0000313" key="2">
    <source>
        <dbReference type="Proteomes" id="UP000015001"/>
    </source>
</evidence>
<dbReference type="Proteomes" id="UP000015001">
    <property type="component" value="Unassembled WGS sequence"/>
</dbReference>
<sequence length="191" mass="21207">MTWLAPDTFLTFCRGIPLADLTGFFSEADLPPTASGTADGWAWLTHHPDTTPDGGAVQQLGQYITGFRYQDRVRDQQHVDMVFLASTPACSCDDRYAVPHCADHPYQFAHSRGGFAVSLFNVGARRESRRFGSQADLFIRQFLEQGIVGRTTRYDTDPDFNPDGTRTIRIIAEHFGLPAAPLGTRVAETPR</sequence>
<dbReference type="EMBL" id="AOPY01001682">
    <property type="protein sequence ID" value="EPJ34758.1"/>
    <property type="molecule type" value="Genomic_DNA"/>
</dbReference>
<gene>
    <name evidence="1" type="ORF">STAFG_8185</name>
</gene>
<proteinExistence type="predicted"/>
<name>S4M6D3_9ACTN</name>
<dbReference type="AlphaFoldDB" id="S4M6D3"/>
<dbReference type="RefSeq" id="WP_020277012.1">
    <property type="nucleotide sequence ID" value="NZ_KE354460.1"/>
</dbReference>
<dbReference type="PATRIC" id="fig|1283301.3.peg.8124"/>
<organism evidence="1 2">
    <name type="scientific">Streptomyces afghaniensis 772</name>
    <dbReference type="NCBI Taxonomy" id="1283301"/>
    <lineage>
        <taxon>Bacteria</taxon>
        <taxon>Bacillati</taxon>
        <taxon>Actinomycetota</taxon>
        <taxon>Actinomycetes</taxon>
        <taxon>Kitasatosporales</taxon>
        <taxon>Streptomycetaceae</taxon>
        <taxon>Streptomyces</taxon>
    </lineage>
</organism>
<evidence type="ECO:0000313" key="1">
    <source>
        <dbReference type="EMBL" id="EPJ34758.1"/>
    </source>
</evidence>
<comment type="caution">
    <text evidence="1">The sequence shown here is derived from an EMBL/GenBank/DDBJ whole genome shotgun (WGS) entry which is preliminary data.</text>
</comment>
<dbReference type="HOGENOM" id="CLU_1481164_0_0_11"/>
<accession>S4M6D3</accession>